<keyword evidence="2" id="KW-0560">Oxidoreductase</keyword>
<feature type="region of interest" description="Disordered" evidence="3">
    <location>
        <begin position="1"/>
        <end position="26"/>
    </location>
</feature>
<evidence type="ECO:0000256" key="1">
    <source>
        <dbReference type="ARBA" id="ARBA00022857"/>
    </source>
</evidence>
<dbReference type="InterPro" id="IPR011032">
    <property type="entry name" value="GroES-like_sf"/>
</dbReference>
<keyword evidence="1" id="KW-0521">NADP</keyword>
<sequence length="351" mass="37455">MRALQLVGDRDLREVDLPPPPPPGPGEATVAIRAVALNHIDVWGWRGMAFAKRKMPLVVGAEASGVIEAIGPGVGNVLPGQLVAIYGAQTCGLCRPCREGRDNLCEHVSGVHGFHLDGFAQEKVNLPTRLLVPAPPGCDAIGAALAPVTFGTVEHMLFDNARLEPGETILVHAGGSGIGSAAIQLAKKQGATVITTVGSDDKIQRAKALGADHVINYRTDRFEGVTRKLTRKKGVDVVFEHVGKDTWPGSMLCLKRGGRLVTCGSTSGVSTDMNLMMLFQQQLKLFGSFGCRMENMRDAMQKMARGIVHPVIDTEIGFDGIALALKRMEAREVFGKIILHVNRESADAAGS</sequence>
<dbReference type="InterPro" id="IPR013149">
    <property type="entry name" value="ADH-like_C"/>
</dbReference>
<evidence type="ECO:0000256" key="3">
    <source>
        <dbReference type="SAM" id="MobiDB-lite"/>
    </source>
</evidence>
<comment type="caution">
    <text evidence="5">The sequence shown here is derived from an EMBL/GenBank/DDBJ whole genome shotgun (WGS) entry which is preliminary data.</text>
</comment>
<dbReference type="SMART" id="SM00829">
    <property type="entry name" value="PKS_ER"/>
    <property type="match status" value="1"/>
</dbReference>
<dbReference type="GO" id="GO:0070402">
    <property type="term" value="F:NADPH binding"/>
    <property type="evidence" value="ECO:0007669"/>
    <property type="project" value="TreeGrafter"/>
</dbReference>
<gene>
    <name evidence="5" type="ORF">GTW51_01190</name>
</gene>
<dbReference type="InterPro" id="IPR020843">
    <property type="entry name" value="ER"/>
</dbReference>
<dbReference type="SUPFAM" id="SSF51735">
    <property type="entry name" value="NAD(P)-binding Rossmann-fold domains"/>
    <property type="match status" value="1"/>
</dbReference>
<dbReference type="SUPFAM" id="SSF50129">
    <property type="entry name" value="GroES-like"/>
    <property type="match status" value="1"/>
</dbReference>
<organism evidence="5 6">
    <name type="scientific">Aurantimonas aggregata</name>
    <dbReference type="NCBI Taxonomy" id="2047720"/>
    <lineage>
        <taxon>Bacteria</taxon>
        <taxon>Pseudomonadati</taxon>
        <taxon>Pseudomonadota</taxon>
        <taxon>Alphaproteobacteria</taxon>
        <taxon>Hyphomicrobiales</taxon>
        <taxon>Aurantimonadaceae</taxon>
        <taxon>Aurantimonas</taxon>
    </lineage>
</organism>
<dbReference type="GO" id="GO:0003960">
    <property type="term" value="F:quinone reductase (NADPH) activity"/>
    <property type="evidence" value="ECO:0007669"/>
    <property type="project" value="TreeGrafter"/>
</dbReference>
<protein>
    <submittedName>
        <fullName evidence="5">Zinc-binding dehydrogenase</fullName>
    </submittedName>
</protein>
<name>A0A6L9MCA4_9HYPH</name>
<dbReference type="InterPro" id="IPR013154">
    <property type="entry name" value="ADH-like_N"/>
</dbReference>
<dbReference type="Gene3D" id="3.90.180.10">
    <property type="entry name" value="Medium-chain alcohol dehydrogenases, catalytic domain"/>
    <property type="match status" value="1"/>
</dbReference>
<dbReference type="AlphaFoldDB" id="A0A6L9MCA4"/>
<dbReference type="Pfam" id="PF00107">
    <property type="entry name" value="ADH_zinc_N"/>
    <property type="match status" value="1"/>
</dbReference>
<evidence type="ECO:0000256" key="2">
    <source>
        <dbReference type="ARBA" id="ARBA00023002"/>
    </source>
</evidence>
<feature type="domain" description="Enoyl reductase (ER)" evidence="4">
    <location>
        <begin position="8"/>
        <end position="339"/>
    </location>
</feature>
<dbReference type="EMBL" id="JAAAMJ010000001">
    <property type="protein sequence ID" value="NDV85308.1"/>
    <property type="molecule type" value="Genomic_DNA"/>
</dbReference>
<accession>A0A6L9MCA4</accession>
<dbReference type="PANTHER" id="PTHR48106:SF13">
    <property type="entry name" value="QUINONE OXIDOREDUCTASE-RELATED"/>
    <property type="match status" value="1"/>
</dbReference>
<proteinExistence type="predicted"/>
<dbReference type="Pfam" id="PF08240">
    <property type="entry name" value="ADH_N"/>
    <property type="match status" value="1"/>
</dbReference>
<dbReference type="RefSeq" id="WP_163042050.1">
    <property type="nucleotide sequence ID" value="NZ_JAAAMJ010000001.1"/>
</dbReference>
<keyword evidence="6" id="KW-1185">Reference proteome</keyword>
<dbReference type="Proteomes" id="UP000476332">
    <property type="component" value="Unassembled WGS sequence"/>
</dbReference>
<dbReference type="InterPro" id="IPR036291">
    <property type="entry name" value="NAD(P)-bd_dom_sf"/>
</dbReference>
<evidence type="ECO:0000313" key="5">
    <source>
        <dbReference type="EMBL" id="NDV85308.1"/>
    </source>
</evidence>
<reference evidence="5 6" key="1">
    <citation type="submission" date="2020-01" db="EMBL/GenBank/DDBJ databases">
        <title>Genomes of bacteria type strains.</title>
        <authorList>
            <person name="Chen J."/>
            <person name="Zhu S."/>
            <person name="Chen J."/>
        </authorList>
    </citation>
    <scope>NUCLEOTIDE SEQUENCE [LARGE SCALE GENOMIC DNA]</scope>
    <source>
        <strain evidence="5 6">KCTC 52919</strain>
    </source>
</reference>
<evidence type="ECO:0000259" key="4">
    <source>
        <dbReference type="SMART" id="SM00829"/>
    </source>
</evidence>
<dbReference type="GO" id="GO:0005829">
    <property type="term" value="C:cytosol"/>
    <property type="evidence" value="ECO:0007669"/>
    <property type="project" value="TreeGrafter"/>
</dbReference>
<dbReference type="PANTHER" id="PTHR48106">
    <property type="entry name" value="QUINONE OXIDOREDUCTASE PIG3-RELATED"/>
    <property type="match status" value="1"/>
</dbReference>
<dbReference type="GO" id="GO:0035925">
    <property type="term" value="F:mRNA 3'-UTR AU-rich region binding"/>
    <property type="evidence" value="ECO:0007669"/>
    <property type="project" value="TreeGrafter"/>
</dbReference>
<evidence type="ECO:0000313" key="6">
    <source>
        <dbReference type="Proteomes" id="UP000476332"/>
    </source>
</evidence>